<dbReference type="RefSeq" id="WP_219545283.1">
    <property type="nucleotide sequence ID" value="NZ_JAHKRN010000014.1"/>
</dbReference>
<sequence length="310" mass="34153">MILTRFRFRDRVRSPAFRPWFEELHADPARSSRMRRGARLLDVLVPAGPYFPDFLTPYEGLLGLDSGLAALLRTPTRRLAAELRLLARHRPLPGWVRPIAQGNGPTLQEMGVALRDYYEAAVAPFRELAGSAIAADRACRARGLLRGGVEGLFAGFAPLMNWTPPVLETEYVVDRDLVLGGRGLRLVPSYFCQRTPMTLADPELPPVLIYPIEQRHRWRPAAERRADLDALMGANRSAVLHALDHSATTTQLARMLRISPTAASRHATVLREAGLIDTRRDGTAVLHTLTPLGTALLEGSTGAAQPSARP</sequence>
<dbReference type="PANTHER" id="PTHR43132">
    <property type="entry name" value="ARSENICAL RESISTANCE OPERON REPRESSOR ARSR-RELATED"/>
    <property type="match status" value="1"/>
</dbReference>
<accession>A0ABW1C1H9</accession>
<keyword evidence="1" id="KW-0805">Transcription regulation</keyword>
<feature type="domain" description="HTH arsR-type" evidence="4">
    <location>
        <begin position="226"/>
        <end position="301"/>
    </location>
</feature>
<evidence type="ECO:0000256" key="3">
    <source>
        <dbReference type="ARBA" id="ARBA00023163"/>
    </source>
</evidence>
<keyword evidence="3" id="KW-0804">Transcription</keyword>
<protein>
    <submittedName>
        <fullName evidence="5">ArsR/SmtB family transcription factor</fullName>
    </submittedName>
</protein>
<evidence type="ECO:0000313" key="5">
    <source>
        <dbReference type="EMBL" id="MFC5819454.1"/>
    </source>
</evidence>
<evidence type="ECO:0000256" key="1">
    <source>
        <dbReference type="ARBA" id="ARBA00023015"/>
    </source>
</evidence>
<gene>
    <name evidence="5" type="ORF">ACFPUY_30515</name>
</gene>
<dbReference type="PANTHER" id="PTHR43132:SF8">
    <property type="entry name" value="HTH-TYPE TRANSCRIPTIONAL REGULATOR KMTR"/>
    <property type="match status" value="1"/>
</dbReference>
<organism evidence="5 6">
    <name type="scientific">Nonomuraea harbinensis</name>
    <dbReference type="NCBI Taxonomy" id="1286938"/>
    <lineage>
        <taxon>Bacteria</taxon>
        <taxon>Bacillati</taxon>
        <taxon>Actinomycetota</taxon>
        <taxon>Actinomycetes</taxon>
        <taxon>Streptosporangiales</taxon>
        <taxon>Streptosporangiaceae</taxon>
        <taxon>Nonomuraea</taxon>
    </lineage>
</organism>
<keyword evidence="2" id="KW-0238">DNA-binding</keyword>
<dbReference type="InterPro" id="IPR001845">
    <property type="entry name" value="HTH_ArsR_DNA-bd_dom"/>
</dbReference>
<evidence type="ECO:0000259" key="4">
    <source>
        <dbReference type="SMART" id="SM00418"/>
    </source>
</evidence>
<dbReference type="InterPro" id="IPR000835">
    <property type="entry name" value="HTH_MarR-typ"/>
</dbReference>
<dbReference type="CDD" id="cd00090">
    <property type="entry name" value="HTH_ARSR"/>
    <property type="match status" value="1"/>
</dbReference>
<name>A0ABW1C1H9_9ACTN</name>
<keyword evidence="6" id="KW-1185">Reference proteome</keyword>
<proteinExistence type="predicted"/>
<dbReference type="InterPro" id="IPR011991">
    <property type="entry name" value="ArsR-like_HTH"/>
</dbReference>
<evidence type="ECO:0000313" key="6">
    <source>
        <dbReference type="Proteomes" id="UP001596096"/>
    </source>
</evidence>
<dbReference type="Pfam" id="PF12802">
    <property type="entry name" value="MarR_2"/>
    <property type="match status" value="1"/>
</dbReference>
<dbReference type="SMART" id="SM00418">
    <property type="entry name" value="HTH_ARSR"/>
    <property type="match status" value="1"/>
</dbReference>
<dbReference type="Proteomes" id="UP001596096">
    <property type="component" value="Unassembled WGS sequence"/>
</dbReference>
<evidence type="ECO:0000256" key="2">
    <source>
        <dbReference type="ARBA" id="ARBA00023125"/>
    </source>
</evidence>
<dbReference type="InterPro" id="IPR051011">
    <property type="entry name" value="Metal_resp_trans_reg"/>
</dbReference>
<comment type="caution">
    <text evidence="5">The sequence shown here is derived from an EMBL/GenBank/DDBJ whole genome shotgun (WGS) entry which is preliminary data.</text>
</comment>
<reference evidence="6" key="1">
    <citation type="journal article" date="2019" name="Int. J. Syst. Evol. Microbiol.">
        <title>The Global Catalogue of Microorganisms (GCM) 10K type strain sequencing project: providing services to taxonomists for standard genome sequencing and annotation.</title>
        <authorList>
            <consortium name="The Broad Institute Genomics Platform"/>
            <consortium name="The Broad Institute Genome Sequencing Center for Infectious Disease"/>
            <person name="Wu L."/>
            <person name="Ma J."/>
        </authorList>
    </citation>
    <scope>NUCLEOTIDE SEQUENCE [LARGE SCALE GENOMIC DNA]</scope>
    <source>
        <strain evidence="6">CGMCC 4.7106</strain>
    </source>
</reference>
<dbReference type="EMBL" id="JBHSNW010000019">
    <property type="protein sequence ID" value="MFC5819454.1"/>
    <property type="molecule type" value="Genomic_DNA"/>
</dbReference>